<protein>
    <recommendedName>
        <fullName evidence="2">Conserved oligomeric Golgi complex subunit 5</fullName>
    </recommendedName>
</protein>
<dbReference type="GO" id="GO:0017119">
    <property type="term" value="C:Golgi transport complex"/>
    <property type="evidence" value="ECO:0007669"/>
    <property type="project" value="InterPro"/>
</dbReference>
<dbReference type="EMBL" id="LK056678">
    <property type="protein sequence ID" value="CDR88464.1"/>
    <property type="molecule type" value="Genomic_DNA"/>
</dbReference>
<keyword evidence="4" id="KW-0472">Membrane</keyword>
<accession>A0A0F7RYN2</accession>
<proteinExistence type="predicted"/>
<evidence type="ECO:0000256" key="2">
    <source>
        <dbReference type="ARBA" id="ARBA00020974"/>
    </source>
</evidence>
<evidence type="ECO:0000313" key="10">
    <source>
        <dbReference type="Proteomes" id="UP000242770"/>
    </source>
</evidence>
<dbReference type="GO" id="GO:0006891">
    <property type="term" value="P:intra-Golgi vesicle-mediated transport"/>
    <property type="evidence" value="ECO:0007669"/>
    <property type="project" value="InterPro"/>
</dbReference>
<dbReference type="Pfam" id="PF20649">
    <property type="entry name" value="COG5_C"/>
    <property type="match status" value="1"/>
</dbReference>
<dbReference type="PANTHER" id="PTHR13228:SF3">
    <property type="entry name" value="CONSERVED OLIGOMERIC GOLGI COMPLEX SUBUNIT 5"/>
    <property type="match status" value="1"/>
</dbReference>
<evidence type="ECO:0000313" key="8">
    <source>
        <dbReference type="EMBL" id="CDR88464.1"/>
    </source>
</evidence>
<feature type="compositionally biased region" description="Polar residues" evidence="5">
    <location>
        <begin position="85"/>
        <end position="99"/>
    </location>
</feature>
<dbReference type="AlphaFoldDB" id="A0A0F7RYN2"/>
<feature type="region of interest" description="Disordered" evidence="5">
    <location>
        <begin position="1"/>
        <end position="32"/>
    </location>
</feature>
<organism evidence="9 10">
    <name type="scientific">Sporisorium scitamineum</name>
    <dbReference type="NCBI Taxonomy" id="49012"/>
    <lineage>
        <taxon>Eukaryota</taxon>
        <taxon>Fungi</taxon>
        <taxon>Dikarya</taxon>
        <taxon>Basidiomycota</taxon>
        <taxon>Ustilaginomycotina</taxon>
        <taxon>Ustilaginomycetes</taxon>
        <taxon>Ustilaginales</taxon>
        <taxon>Ustilaginaceae</taxon>
        <taxon>Sporisorium</taxon>
    </lineage>
</organism>
<dbReference type="InterPro" id="IPR019465">
    <property type="entry name" value="Cog5"/>
</dbReference>
<evidence type="ECO:0000256" key="3">
    <source>
        <dbReference type="ARBA" id="ARBA00023034"/>
    </source>
</evidence>
<dbReference type="GO" id="GO:0000139">
    <property type="term" value="C:Golgi membrane"/>
    <property type="evidence" value="ECO:0007669"/>
    <property type="project" value="UniProtKB-SubCell"/>
</dbReference>
<comment type="subcellular location">
    <subcellularLocation>
        <location evidence="1">Golgi apparatus membrane</location>
        <topology evidence="1">Peripheral membrane protein</topology>
    </subcellularLocation>
</comment>
<evidence type="ECO:0000259" key="7">
    <source>
        <dbReference type="Pfam" id="PF20649"/>
    </source>
</evidence>
<keyword evidence="10" id="KW-1185">Reference proteome</keyword>
<dbReference type="InterPro" id="IPR048485">
    <property type="entry name" value="COG5_helical"/>
</dbReference>
<dbReference type="OrthoDB" id="18786at2759"/>
<dbReference type="InterPro" id="IPR049176">
    <property type="entry name" value="COG5_N"/>
</dbReference>
<name>A0A0F7RYN2_9BASI</name>
<evidence type="ECO:0000256" key="5">
    <source>
        <dbReference type="SAM" id="MobiDB-lite"/>
    </source>
</evidence>
<feature type="domain" description="Conserved oligomeric Golgi complex subunit 5 helical" evidence="7">
    <location>
        <begin position="287"/>
        <end position="521"/>
    </location>
</feature>
<feature type="domain" description="Conserved oligomeric Golgi complex subunit 5 N-terminal" evidence="6">
    <location>
        <begin position="116"/>
        <end position="225"/>
    </location>
</feature>
<dbReference type="STRING" id="49012.A0A0F7RYN2"/>
<sequence length="969" mass="105510">MQTAANSAGRAATSPLPSQPEAEATQGNSSNVTDAQVADLSLFLQSSFDAGSYVSGLLADVDASFETRRNEPQQPACATLKRLTIPSSPTSARKPSISLSPIDDPTDVDANTRRRQQAQEDLDLSLAISRLNLAIEELDRSISTQVNANAPDLLRRTSNLSLMQTGVSETQQGLKSLDEEVSRLRARVHDPFVRVVELQRELKLFDGASELVRRTRGVVGLARRLESQMAALFARKDSGKDSEAEAEDAVVGQVHGRDLSRVALLIVELTSLLDAERLLQQQGETSLLDLKLIQDLMPTIESARKTIIDYMEDMIVRGLRDLSSLMLGSSLQTAFNLRMLPTLVQDLLNDLTEVVKERTAAAFDIDSLAQQLKLPLPSDAPAPTSYSTYRSGRRGNAGSGHDDEYKQQQQQQVWSDSVWKKLESLVVVEMGAVCSKVYLLEKVLKLKSDAESGVNFLDAALEVLGDKPSYTFWLTFAQSLQQQVATACGRSSWLAQLLSVGVKSGSGDGYPKLIRLFQEFFAKISVYTDVQYTATHQSPETVILLKSLGTLEKAYVDKNTGRIAEVLSQAVSSPVGGARRAMVGQEEAEAVVRSITNVLDTTRFDPLLSRAVVGRCTGLLDQFAARIDGAAAKDWALGGDNGAVTQGQIWNAGLVRFAYTLSQGLVSLAADHEGSIQASTPSAAVAARTTNNASTQLNTAAQTITSSTRTSLLHPLLTHVYSTLATTMNKMHVQLAFTHDTRGKAERGVSIDSTSGASAYASSICDTVWQLGDRLLPLYPVEVRTAIAGLVASRVVELFCLHASIVSLPRVEAEVDRIKLRMATDMTEFEFALSQLCGDRAGLSVASAWIADNSTGLIGTQWMKTTKVFRRLVFLSLAEVEQEVQKGQLELSVQLVVLHLVSRTSALEGVIQELLEGRKDKVSAQGKAELVKWLQDTSNEQVLERLRSILPIKGVDEQTERIIERLLRP</sequence>
<reference evidence="8" key="3">
    <citation type="submission" date="2014-06" db="EMBL/GenBank/DDBJ databases">
        <authorList>
            <person name="Ju J."/>
            <person name="Zhang J."/>
        </authorList>
    </citation>
    <scope>NUCLEOTIDE SEQUENCE</scope>
    <source>
        <strain evidence="8">SscI8</strain>
    </source>
</reference>
<keyword evidence="3" id="KW-0333">Golgi apparatus</keyword>
<dbReference type="EMBL" id="CCFA01002193">
    <property type="protein sequence ID" value="CDS00209.1"/>
    <property type="molecule type" value="Genomic_DNA"/>
</dbReference>
<dbReference type="PANTHER" id="PTHR13228">
    <property type="entry name" value="CONSERVED OLIGOMERIC GOLGI COMPLEX COMPONENT 5"/>
    <property type="match status" value="1"/>
</dbReference>
<evidence type="ECO:0000256" key="1">
    <source>
        <dbReference type="ARBA" id="ARBA00004395"/>
    </source>
</evidence>
<reference evidence="9" key="1">
    <citation type="submission" date="2014-06" db="EMBL/GenBank/DDBJ databases">
        <authorList>
            <person name="Berkman J.Paul."/>
        </authorList>
    </citation>
    <scope>NUCLEOTIDE SEQUENCE [LARGE SCALE GENOMIC DNA]</scope>
</reference>
<reference evidence="10" key="2">
    <citation type="submission" date="2014-06" db="EMBL/GenBank/DDBJ databases">
        <authorList>
            <person name="Berkman P.J."/>
        </authorList>
    </citation>
    <scope>NUCLEOTIDE SEQUENCE [LARGE SCALE GENOMIC DNA]</scope>
</reference>
<gene>
    <name evidence="9" type="primary">SSCI38100.1</name>
    <name evidence="8" type="ORF">SPSC_04291</name>
</gene>
<evidence type="ECO:0000256" key="4">
    <source>
        <dbReference type="ARBA" id="ARBA00023136"/>
    </source>
</evidence>
<dbReference type="Pfam" id="PF10392">
    <property type="entry name" value="COG5_N"/>
    <property type="match status" value="1"/>
</dbReference>
<feature type="region of interest" description="Disordered" evidence="5">
    <location>
        <begin position="379"/>
        <end position="405"/>
    </location>
</feature>
<evidence type="ECO:0000259" key="6">
    <source>
        <dbReference type="Pfam" id="PF10392"/>
    </source>
</evidence>
<dbReference type="Proteomes" id="UP000242770">
    <property type="component" value="Unassembled WGS sequence"/>
</dbReference>
<feature type="region of interest" description="Disordered" evidence="5">
    <location>
        <begin position="83"/>
        <end position="116"/>
    </location>
</feature>
<evidence type="ECO:0000313" key="9">
    <source>
        <dbReference type="EMBL" id="CDS00209.1"/>
    </source>
</evidence>